<dbReference type="GO" id="GO:0000160">
    <property type="term" value="P:phosphorelay signal transduction system"/>
    <property type="evidence" value="ECO:0007669"/>
    <property type="project" value="InterPro"/>
</dbReference>
<dbReference type="EMBL" id="CP036276">
    <property type="protein sequence ID" value="QDU42072.1"/>
    <property type="molecule type" value="Genomic_DNA"/>
</dbReference>
<dbReference type="Gene3D" id="3.40.50.2300">
    <property type="match status" value="1"/>
</dbReference>
<sequence length="118" mass="12958">MNDGQHVLVVDELTETQEVLQAILSPRGLTVDHFQRTAPVPFNRIEETPDVVVIDADSLPSQQAASVRWQGIPQVIIGSATISADPRPAATQRHLSKPFQFPELIQAVEQLLSATRPD</sequence>
<gene>
    <name evidence="3" type="ORF">Mal52_05270</name>
</gene>
<dbReference type="RefSeq" id="WP_145374099.1">
    <property type="nucleotide sequence ID" value="NZ_CP036276.1"/>
</dbReference>
<dbReference type="PROSITE" id="PS50110">
    <property type="entry name" value="RESPONSE_REGULATORY"/>
    <property type="match status" value="1"/>
</dbReference>
<dbReference type="KEGG" id="sdyn:Mal52_05270"/>
<dbReference type="AlphaFoldDB" id="A0A517ZHY7"/>
<accession>A0A517ZHY7</accession>
<evidence type="ECO:0000256" key="1">
    <source>
        <dbReference type="PROSITE-ProRule" id="PRU00169"/>
    </source>
</evidence>
<dbReference type="Proteomes" id="UP000319383">
    <property type="component" value="Chromosome"/>
</dbReference>
<keyword evidence="4" id="KW-1185">Reference proteome</keyword>
<feature type="modified residue" description="4-aspartylphosphate" evidence="1">
    <location>
        <position position="55"/>
    </location>
</feature>
<organism evidence="3 4">
    <name type="scientific">Symmachiella dynata</name>
    <dbReference type="NCBI Taxonomy" id="2527995"/>
    <lineage>
        <taxon>Bacteria</taxon>
        <taxon>Pseudomonadati</taxon>
        <taxon>Planctomycetota</taxon>
        <taxon>Planctomycetia</taxon>
        <taxon>Planctomycetales</taxon>
        <taxon>Planctomycetaceae</taxon>
        <taxon>Symmachiella</taxon>
    </lineage>
</organism>
<feature type="domain" description="Response regulatory" evidence="2">
    <location>
        <begin position="6"/>
        <end position="112"/>
    </location>
</feature>
<protein>
    <recommendedName>
        <fullName evidence="2">Response regulatory domain-containing protein</fullName>
    </recommendedName>
</protein>
<dbReference type="InterPro" id="IPR011006">
    <property type="entry name" value="CheY-like_superfamily"/>
</dbReference>
<keyword evidence="1" id="KW-0597">Phosphoprotein</keyword>
<evidence type="ECO:0000259" key="2">
    <source>
        <dbReference type="PROSITE" id="PS50110"/>
    </source>
</evidence>
<reference evidence="3 4" key="1">
    <citation type="submission" date="2019-02" db="EMBL/GenBank/DDBJ databases">
        <title>Deep-cultivation of Planctomycetes and their phenomic and genomic characterization uncovers novel biology.</title>
        <authorList>
            <person name="Wiegand S."/>
            <person name="Jogler M."/>
            <person name="Boedeker C."/>
            <person name="Pinto D."/>
            <person name="Vollmers J."/>
            <person name="Rivas-Marin E."/>
            <person name="Kohn T."/>
            <person name="Peeters S.H."/>
            <person name="Heuer A."/>
            <person name="Rast P."/>
            <person name="Oberbeckmann S."/>
            <person name="Bunk B."/>
            <person name="Jeske O."/>
            <person name="Meyerdierks A."/>
            <person name="Storesund J.E."/>
            <person name="Kallscheuer N."/>
            <person name="Luecker S."/>
            <person name="Lage O.M."/>
            <person name="Pohl T."/>
            <person name="Merkel B.J."/>
            <person name="Hornburger P."/>
            <person name="Mueller R.-W."/>
            <person name="Bruemmer F."/>
            <person name="Labrenz M."/>
            <person name="Spormann A.M."/>
            <person name="Op den Camp H."/>
            <person name="Overmann J."/>
            <person name="Amann R."/>
            <person name="Jetten M.S.M."/>
            <person name="Mascher T."/>
            <person name="Medema M.H."/>
            <person name="Devos D.P."/>
            <person name="Kaster A.-K."/>
            <person name="Ovreas L."/>
            <person name="Rohde M."/>
            <person name="Galperin M.Y."/>
            <person name="Jogler C."/>
        </authorList>
    </citation>
    <scope>NUCLEOTIDE SEQUENCE [LARGE SCALE GENOMIC DNA]</scope>
    <source>
        <strain evidence="3 4">Mal52</strain>
    </source>
</reference>
<dbReference type="InterPro" id="IPR001789">
    <property type="entry name" value="Sig_transdc_resp-reg_receiver"/>
</dbReference>
<name>A0A517ZHY7_9PLAN</name>
<evidence type="ECO:0000313" key="3">
    <source>
        <dbReference type="EMBL" id="QDU42072.1"/>
    </source>
</evidence>
<dbReference type="SUPFAM" id="SSF52172">
    <property type="entry name" value="CheY-like"/>
    <property type="match status" value="1"/>
</dbReference>
<evidence type="ECO:0000313" key="4">
    <source>
        <dbReference type="Proteomes" id="UP000319383"/>
    </source>
</evidence>
<proteinExistence type="predicted"/>